<keyword evidence="6" id="KW-1185">Reference proteome</keyword>
<feature type="domain" description="CzcB-like barrel-sandwich hybrid" evidence="4">
    <location>
        <begin position="55"/>
        <end position="190"/>
    </location>
</feature>
<accession>A0A135HR79</accession>
<evidence type="ECO:0000256" key="1">
    <source>
        <dbReference type="ARBA" id="ARBA00009477"/>
    </source>
</evidence>
<sequence length="335" mass="35944">MRWFGGRRLTLLTLLSTIVALPAAAGEFAVKTERIPEMKAVFGQVRSRMVVPARARTGGTIREISVSEGSEVREGQVIAVVVDDKIALELDAAQARIKEITSQLDNAKIELDRAQQLFSRGVVSKGNVDQARTQFDVATNQLAAAQANRAVLEQQAREGEILAPATGRVLSVPVTLGSVVLQGEEVARIATGKYFLRLSLPERHATEIKEGSTVLLGRRGLASTDESETAQESRIAKVYPEISEGRVIADVEVEGLGDYFVNERTLVWIPVGSRDAITVPPEAVKTLHGVDYVSLATADGPMDVVVILGEPFADGSGSRVEILSGVRAGDKVLIP</sequence>
<evidence type="ECO:0000313" key="6">
    <source>
        <dbReference type="Proteomes" id="UP000070107"/>
    </source>
</evidence>
<keyword evidence="2" id="KW-0175">Coiled coil</keyword>
<dbReference type="InterPro" id="IPR058647">
    <property type="entry name" value="BSH_CzcB-like"/>
</dbReference>
<protein>
    <recommendedName>
        <fullName evidence="4">CzcB-like barrel-sandwich hybrid domain-containing protein</fullName>
    </recommendedName>
</protein>
<dbReference type="Gene3D" id="1.10.287.470">
    <property type="entry name" value="Helix hairpin bin"/>
    <property type="match status" value="1"/>
</dbReference>
<comment type="caution">
    <text evidence="5">The sequence shown here is derived from an EMBL/GenBank/DDBJ whole genome shotgun (WGS) entry which is preliminary data.</text>
</comment>
<dbReference type="Pfam" id="PF25973">
    <property type="entry name" value="BSH_CzcB"/>
    <property type="match status" value="1"/>
</dbReference>
<dbReference type="Proteomes" id="UP000070107">
    <property type="component" value="Unassembled WGS sequence"/>
</dbReference>
<organism evidence="5 6">
    <name type="scientific">Paramesorhizobium deserti</name>
    <dbReference type="NCBI Taxonomy" id="1494590"/>
    <lineage>
        <taxon>Bacteria</taxon>
        <taxon>Pseudomonadati</taxon>
        <taxon>Pseudomonadota</taxon>
        <taxon>Alphaproteobacteria</taxon>
        <taxon>Hyphomicrobiales</taxon>
        <taxon>Phyllobacteriaceae</taxon>
        <taxon>Paramesorhizobium</taxon>
    </lineage>
</organism>
<dbReference type="RefSeq" id="WP_068883882.1">
    <property type="nucleotide sequence ID" value="NZ_LNTU01000037.1"/>
</dbReference>
<feature type="signal peptide" evidence="3">
    <location>
        <begin position="1"/>
        <end position="25"/>
    </location>
</feature>
<dbReference type="InterPro" id="IPR006143">
    <property type="entry name" value="RND_pump_MFP"/>
</dbReference>
<dbReference type="STRING" id="1494590.ATN84_17185"/>
<dbReference type="AlphaFoldDB" id="A0A135HR79"/>
<feature type="coiled-coil region" evidence="2">
    <location>
        <begin position="90"/>
        <end position="155"/>
    </location>
</feature>
<dbReference type="GO" id="GO:0046677">
    <property type="term" value="P:response to antibiotic"/>
    <property type="evidence" value="ECO:0007669"/>
    <property type="project" value="TreeGrafter"/>
</dbReference>
<dbReference type="Gene3D" id="2.40.420.20">
    <property type="match status" value="1"/>
</dbReference>
<name>A0A135HR79_9HYPH</name>
<dbReference type="Gene3D" id="2.40.30.170">
    <property type="match status" value="1"/>
</dbReference>
<dbReference type="PANTHER" id="PTHR30158:SF10">
    <property type="entry name" value="CATION EFFLUX PUMP"/>
    <property type="match status" value="1"/>
</dbReference>
<dbReference type="SUPFAM" id="SSF111369">
    <property type="entry name" value="HlyD-like secretion proteins"/>
    <property type="match status" value="1"/>
</dbReference>
<evidence type="ECO:0000256" key="3">
    <source>
        <dbReference type="SAM" id="SignalP"/>
    </source>
</evidence>
<dbReference type="Gene3D" id="2.40.50.100">
    <property type="match status" value="1"/>
</dbReference>
<dbReference type="NCBIfam" id="TIGR01730">
    <property type="entry name" value="RND_mfp"/>
    <property type="match status" value="1"/>
</dbReference>
<dbReference type="GO" id="GO:0005886">
    <property type="term" value="C:plasma membrane"/>
    <property type="evidence" value="ECO:0007669"/>
    <property type="project" value="TreeGrafter"/>
</dbReference>
<dbReference type="EMBL" id="LNTU01000037">
    <property type="protein sequence ID" value="KXF75711.1"/>
    <property type="molecule type" value="Genomic_DNA"/>
</dbReference>
<feature type="chain" id="PRO_5007465242" description="CzcB-like barrel-sandwich hybrid domain-containing protein" evidence="3">
    <location>
        <begin position="26"/>
        <end position="335"/>
    </location>
</feature>
<gene>
    <name evidence="5" type="ORF">ATN84_17185</name>
</gene>
<evidence type="ECO:0000256" key="2">
    <source>
        <dbReference type="SAM" id="Coils"/>
    </source>
</evidence>
<comment type="similarity">
    <text evidence="1">Belongs to the membrane fusion protein (MFP) (TC 8.A.1) family.</text>
</comment>
<dbReference type="OrthoDB" id="7914255at2"/>
<evidence type="ECO:0000259" key="4">
    <source>
        <dbReference type="Pfam" id="PF25973"/>
    </source>
</evidence>
<reference evidence="5 6" key="1">
    <citation type="submission" date="2015-11" db="EMBL/GenBank/DDBJ databases">
        <title>Draft genome sequence of Paramesorhizobium deserti A-3-E, a strain highly resistant to diverse beta-lactam antibiotics.</title>
        <authorList>
            <person name="Lv R."/>
            <person name="Yang X."/>
            <person name="Fang N."/>
            <person name="Guo J."/>
            <person name="Luo X."/>
            <person name="Peng F."/>
            <person name="Yang R."/>
            <person name="Cui Y."/>
            <person name="Fang C."/>
            <person name="Song Y."/>
        </authorList>
    </citation>
    <scope>NUCLEOTIDE SEQUENCE [LARGE SCALE GENOMIC DNA]</scope>
    <source>
        <strain evidence="5 6">A-3-E</strain>
    </source>
</reference>
<keyword evidence="3" id="KW-0732">Signal</keyword>
<proteinExistence type="inferred from homology"/>
<evidence type="ECO:0000313" key="5">
    <source>
        <dbReference type="EMBL" id="KXF75711.1"/>
    </source>
</evidence>
<dbReference type="GO" id="GO:0022857">
    <property type="term" value="F:transmembrane transporter activity"/>
    <property type="evidence" value="ECO:0007669"/>
    <property type="project" value="InterPro"/>
</dbReference>
<dbReference type="PANTHER" id="PTHR30158">
    <property type="entry name" value="ACRA/E-RELATED COMPONENT OF DRUG EFFLUX TRANSPORTER"/>
    <property type="match status" value="1"/>
</dbReference>